<dbReference type="Gene3D" id="2.40.10.340">
    <property type="entry name" value="Rod shape-determining protein MreC, domain 1"/>
    <property type="match status" value="1"/>
</dbReference>
<feature type="coiled-coil region" evidence="6">
    <location>
        <begin position="81"/>
        <end position="115"/>
    </location>
</feature>
<sequence>MKNAKISKKIIITIIIALLVIALVIFSTIGLRSGKSSKYQSMVDDGMAMVDRVISAPLRGIHAMVDSVHTVFTTMEENEQLKKRIDNYTNLEAQNEAYRDENKALRAQLEMNETLTNYDTVTASVINRSPDNWQNILIVDCGTKQGVKEGMAVMGSKGLIGRVIQANRTTSKVQLLISSDNKSSHYPVMIQNKGTEVYGLLDSYSSKDNAYIVKQLTSDSHVKEGDRVITSGLGGRSPKGLFVGTVQKVKKDRYGLNKEVYVRPAGSMYDISVVTVIKRLATESESENES</sequence>
<protein>
    <recommendedName>
        <fullName evidence="2 5">Cell shape-determining protein MreC</fullName>
    </recommendedName>
    <alternativeName>
        <fullName evidence="4 5">Cell shape protein MreC</fullName>
    </alternativeName>
</protein>
<keyword evidence="6" id="KW-0175">Coiled coil</keyword>
<dbReference type="AlphaFoldDB" id="K8ZKH4"/>
<dbReference type="EMBL" id="AMYT01000021">
    <property type="protein sequence ID" value="EKU27058.1"/>
    <property type="molecule type" value="Genomic_DNA"/>
</dbReference>
<evidence type="ECO:0000256" key="2">
    <source>
        <dbReference type="ARBA" id="ARBA00013855"/>
    </source>
</evidence>
<dbReference type="GO" id="GO:0005886">
    <property type="term" value="C:plasma membrane"/>
    <property type="evidence" value="ECO:0007669"/>
    <property type="project" value="TreeGrafter"/>
</dbReference>
<organism evidence="9 10">
    <name type="scientific">Catellicoccus marimammalium M35/04/3</name>
    <dbReference type="NCBI Taxonomy" id="1234409"/>
    <lineage>
        <taxon>Bacteria</taxon>
        <taxon>Bacillati</taxon>
        <taxon>Bacillota</taxon>
        <taxon>Bacilli</taxon>
        <taxon>Lactobacillales</taxon>
        <taxon>Enterococcaceae</taxon>
        <taxon>Catellicoccus</taxon>
    </lineage>
</organism>
<dbReference type="Gene3D" id="2.40.10.350">
    <property type="entry name" value="Rod shape-determining protein MreC, domain 2"/>
    <property type="match status" value="1"/>
</dbReference>
<reference evidence="9 10" key="1">
    <citation type="journal article" date="2013" name="Genome Announc.">
        <title>Draft Genome Sequence of Catellicoccus marimammalium, a Novel Species Commonly Found in Gull Feces.</title>
        <authorList>
            <person name="Weigand M.R."/>
            <person name="Ryu H."/>
            <person name="Bozcek L."/>
            <person name="Konstantinidis K.T."/>
            <person name="Santo Domingo J.W."/>
        </authorList>
    </citation>
    <scope>NUCLEOTIDE SEQUENCE [LARGE SCALE GENOMIC DNA]</scope>
    <source>
        <strain evidence="9 10">M35/04/3</strain>
    </source>
</reference>
<gene>
    <name evidence="9" type="ORF">C683_1054</name>
</gene>
<evidence type="ECO:0000259" key="8">
    <source>
        <dbReference type="Pfam" id="PF04085"/>
    </source>
</evidence>
<dbReference type="PIRSF" id="PIRSF038471">
    <property type="entry name" value="MreC"/>
    <property type="match status" value="1"/>
</dbReference>
<keyword evidence="10" id="KW-1185">Reference proteome</keyword>
<keyword evidence="3 5" id="KW-0133">Cell shape</keyword>
<evidence type="ECO:0000256" key="1">
    <source>
        <dbReference type="ARBA" id="ARBA00009369"/>
    </source>
</evidence>
<dbReference type="InterPro" id="IPR042177">
    <property type="entry name" value="Cell/Rod_1"/>
</dbReference>
<dbReference type="Pfam" id="PF04085">
    <property type="entry name" value="MreC"/>
    <property type="match status" value="1"/>
</dbReference>
<comment type="similarity">
    <text evidence="1 5">Belongs to the MreC family.</text>
</comment>
<dbReference type="InterPro" id="IPR007221">
    <property type="entry name" value="MreC"/>
</dbReference>
<evidence type="ECO:0000256" key="7">
    <source>
        <dbReference type="SAM" id="Phobius"/>
    </source>
</evidence>
<comment type="caution">
    <text evidence="9">The sequence shown here is derived from an EMBL/GenBank/DDBJ whole genome shotgun (WGS) entry which is preliminary data.</text>
</comment>
<keyword evidence="7" id="KW-0812">Transmembrane</keyword>
<dbReference type="PATRIC" id="fig|1234409.3.peg.1006"/>
<keyword evidence="7" id="KW-0472">Membrane</keyword>
<feature type="transmembrane region" description="Helical" evidence="7">
    <location>
        <begin position="12"/>
        <end position="31"/>
    </location>
</feature>
<dbReference type="NCBIfam" id="TIGR00219">
    <property type="entry name" value="mreC"/>
    <property type="match status" value="1"/>
</dbReference>
<evidence type="ECO:0000313" key="9">
    <source>
        <dbReference type="EMBL" id="EKU27058.1"/>
    </source>
</evidence>
<evidence type="ECO:0000313" key="10">
    <source>
        <dbReference type="Proteomes" id="UP000016057"/>
    </source>
</evidence>
<name>K8ZKH4_9ENTE</name>
<dbReference type="OrthoDB" id="9792313at2"/>
<evidence type="ECO:0000256" key="5">
    <source>
        <dbReference type="PIRNR" id="PIRNR038471"/>
    </source>
</evidence>
<dbReference type="GO" id="GO:0008360">
    <property type="term" value="P:regulation of cell shape"/>
    <property type="evidence" value="ECO:0007669"/>
    <property type="project" value="UniProtKB-KW"/>
</dbReference>
<accession>K8ZKH4</accession>
<keyword evidence="7" id="KW-1133">Transmembrane helix</keyword>
<evidence type="ECO:0000256" key="4">
    <source>
        <dbReference type="ARBA" id="ARBA00032089"/>
    </source>
</evidence>
<dbReference type="PANTHER" id="PTHR34138:SF1">
    <property type="entry name" value="CELL SHAPE-DETERMINING PROTEIN MREC"/>
    <property type="match status" value="1"/>
</dbReference>
<dbReference type="Proteomes" id="UP000016057">
    <property type="component" value="Unassembled WGS sequence"/>
</dbReference>
<dbReference type="RefSeq" id="WP_009491714.1">
    <property type="nucleotide sequence ID" value="NZ_AMYT01000021.1"/>
</dbReference>
<dbReference type="eggNOG" id="COG1792">
    <property type="taxonomic scope" value="Bacteria"/>
</dbReference>
<evidence type="ECO:0000256" key="3">
    <source>
        <dbReference type="ARBA" id="ARBA00022960"/>
    </source>
</evidence>
<evidence type="ECO:0000256" key="6">
    <source>
        <dbReference type="SAM" id="Coils"/>
    </source>
</evidence>
<proteinExistence type="inferred from homology"/>
<dbReference type="InterPro" id="IPR055342">
    <property type="entry name" value="MreC_beta-barrel_core"/>
</dbReference>
<dbReference type="PANTHER" id="PTHR34138">
    <property type="entry name" value="CELL SHAPE-DETERMINING PROTEIN MREC"/>
    <property type="match status" value="1"/>
</dbReference>
<feature type="domain" description="Rod shape-determining protein MreC beta-barrel core" evidence="8">
    <location>
        <begin position="125"/>
        <end position="278"/>
    </location>
</feature>
<dbReference type="STRING" id="1234409.C683_1054"/>
<dbReference type="InterPro" id="IPR042175">
    <property type="entry name" value="Cell/Rod_MreC_2"/>
</dbReference>
<comment type="function">
    <text evidence="5">Involved in formation and maintenance of cell shape.</text>
</comment>